<protein>
    <submittedName>
        <fullName evidence="1">Uncharacterized protein</fullName>
    </submittedName>
</protein>
<organism evidence="1 2">
    <name type="scientific">Bacteroides fragilis</name>
    <dbReference type="NCBI Taxonomy" id="817"/>
    <lineage>
        <taxon>Bacteria</taxon>
        <taxon>Pseudomonadati</taxon>
        <taxon>Bacteroidota</taxon>
        <taxon>Bacteroidia</taxon>
        <taxon>Bacteroidales</taxon>
        <taxon>Bacteroidaceae</taxon>
        <taxon>Bacteroides</taxon>
    </lineage>
</organism>
<proteinExistence type="predicted"/>
<comment type="caution">
    <text evidence="1">The sequence shown here is derived from an EMBL/GenBank/DDBJ whole genome shotgun (WGS) entry which is preliminary data.</text>
</comment>
<evidence type="ECO:0000313" key="1">
    <source>
        <dbReference type="EMBL" id="KAA5205469.1"/>
    </source>
</evidence>
<dbReference type="EMBL" id="VWAQ01000018">
    <property type="protein sequence ID" value="KAA5205469.1"/>
    <property type="molecule type" value="Genomic_DNA"/>
</dbReference>
<evidence type="ECO:0000313" key="2">
    <source>
        <dbReference type="Proteomes" id="UP000429838"/>
    </source>
</evidence>
<reference evidence="1 2" key="1">
    <citation type="journal article" date="2019" name="Nat. Med.">
        <title>A library of human gut bacterial isolates paired with longitudinal multiomics data enables mechanistic microbiome research.</title>
        <authorList>
            <person name="Poyet M."/>
            <person name="Groussin M."/>
            <person name="Gibbons S.M."/>
            <person name="Avila-Pacheco J."/>
            <person name="Jiang X."/>
            <person name="Kearney S.M."/>
            <person name="Perrotta A.R."/>
            <person name="Berdy B."/>
            <person name="Zhao S."/>
            <person name="Lieberman T.D."/>
            <person name="Swanson P.K."/>
            <person name="Smith M."/>
            <person name="Roesemann S."/>
            <person name="Alexander J.E."/>
            <person name="Rich S.A."/>
            <person name="Livny J."/>
            <person name="Vlamakis H."/>
            <person name="Clish C."/>
            <person name="Bullock K."/>
            <person name="Deik A."/>
            <person name="Scott J."/>
            <person name="Pierce K.A."/>
            <person name="Xavier R.J."/>
            <person name="Alm E.J."/>
        </authorList>
    </citation>
    <scope>NUCLEOTIDE SEQUENCE [LARGE SCALE GENOMIC DNA]</scope>
    <source>
        <strain evidence="1 2">BIOML-A1</strain>
    </source>
</reference>
<dbReference type="Proteomes" id="UP000429838">
    <property type="component" value="Unassembled WGS sequence"/>
</dbReference>
<gene>
    <name evidence="1" type="ORF">F2Z25_18680</name>
</gene>
<sequence>MKLPKVIHVELREPYSGKRHFYFGSIAAIFDELSEEQIGIKKESLWNVDLSRVEYQNKYCTIRMGFIKRKKTFRGNFKKGGSL</sequence>
<accession>A0A5M5WV17</accession>
<dbReference type="AlphaFoldDB" id="A0A5M5WV17"/>
<name>A0A5M5WV17_BACFG</name>